<feature type="non-terminal residue" evidence="2">
    <location>
        <position position="70"/>
    </location>
</feature>
<dbReference type="AlphaFoldDB" id="A0A3D6BWQ5"/>
<keyword evidence="1" id="KW-0175">Coiled coil</keyword>
<proteinExistence type="predicted"/>
<name>A0A3D6BWQ5_9FLAO</name>
<gene>
    <name evidence="2" type="ORF">DHV22_18705</name>
</gene>
<evidence type="ECO:0000313" key="3">
    <source>
        <dbReference type="Proteomes" id="UP000263268"/>
    </source>
</evidence>
<evidence type="ECO:0000256" key="1">
    <source>
        <dbReference type="SAM" id="Coils"/>
    </source>
</evidence>
<feature type="coiled-coil region" evidence="1">
    <location>
        <begin position="1"/>
        <end position="62"/>
    </location>
</feature>
<reference evidence="2 3" key="1">
    <citation type="journal article" date="2018" name="Nat. Biotechnol.">
        <title>A standardized bacterial taxonomy based on genome phylogeny substantially revises the tree of life.</title>
        <authorList>
            <person name="Parks D.H."/>
            <person name="Chuvochina M."/>
            <person name="Waite D.W."/>
            <person name="Rinke C."/>
            <person name="Skarshewski A."/>
            <person name="Chaumeil P.A."/>
            <person name="Hugenholtz P."/>
        </authorList>
    </citation>
    <scope>NUCLEOTIDE SEQUENCE [LARGE SCALE GENOMIC DNA]</scope>
    <source>
        <strain evidence="2">UBA10227</strain>
    </source>
</reference>
<accession>A0A3D6BWQ5</accession>
<dbReference type="Proteomes" id="UP000263268">
    <property type="component" value="Unassembled WGS sequence"/>
</dbReference>
<evidence type="ECO:0000313" key="2">
    <source>
        <dbReference type="EMBL" id="HCY83468.1"/>
    </source>
</evidence>
<organism evidence="2 3">
    <name type="scientific">Xanthomarina gelatinilytica</name>
    <dbReference type="NCBI Taxonomy" id="1137281"/>
    <lineage>
        <taxon>Bacteria</taxon>
        <taxon>Pseudomonadati</taxon>
        <taxon>Bacteroidota</taxon>
        <taxon>Flavobacteriia</taxon>
        <taxon>Flavobacteriales</taxon>
        <taxon>Flavobacteriaceae</taxon>
        <taxon>Xanthomarina</taxon>
    </lineage>
</organism>
<dbReference type="EMBL" id="DPRK01000298">
    <property type="protein sequence ID" value="HCY83468.1"/>
    <property type="molecule type" value="Genomic_DNA"/>
</dbReference>
<sequence>MQKQIEKLKKVRDKALELIERRDKAALIRSDEWYNSEKGKNHETATATLADATETINDAIKELEIYLKHT</sequence>
<protein>
    <submittedName>
        <fullName evidence="2">Uncharacterized protein</fullName>
    </submittedName>
</protein>
<comment type="caution">
    <text evidence="2">The sequence shown here is derived from an EMBL/GenBank/DDBJ whole genome shotgun (WGS) entry which is preliminary data.</text>
</comment>